<evidence type="ECO:0000256" key="1">
    <source>
        <dbReference type="SAM" id="MobiDB-lite"/>
    </source>
</evidence>
<dbReference type="STRING" id="289078.A0A2X0LXL0"/>
<dbReference type="SUPFAM" id="SSF55961">
    <property type="entry name" value="Bet v1-like"/>
    <property type="match status" value="1"/>
</dbReference>
<gene>
    <name evidence="3" type="ORF">BZ3500_MVSOF-1268-A1-R1_CHR3-2G06228</name>
</gene>
<dbReference type="Proteomes" id="UP000249723">
    <property type="component" value="Unassembled WGS sequence"/>
</dbReference>
<dbReference type="InterPro" id="IPR023393">
    <property type="entry name" value="START-like_dom_sf"/>
</dbReference>
<dbReference type="OrthoDB" id="6423603at2759"/>
<dbReference type="InterPro" id="IPR024500">
    <property type="entry name" value="DUF3074"/>
</dbReference>
<protein>
    <submittedName>
        <fullName evidence="3">BZ3500_MvSof-1268-A1-R1_Chr3-2g06228 protein</fullName>
    </submittedName>
</protein>
<dbReference type="AlphaFoldDB" id="A0A2X0LXL0"/>
<name>A0A2X0LXL0_9BASI</name>
<evidence type="ECO:0000259" key="2">
    <source>
        <dbReference type="Pfam" id="PF11274"/>
    </source>
</evidence>
<reference evidence="4" key="1">
    <citation type="submission" date="2016-10" db="EMBL/GenBank/DDBJ databases">
        <authorList>
            <person name="Jeantristanb JTB J.-T."/>
            <person name="Ricardo R."/>
        </authorList>
    </citation>
    <scope>NUCLEOTIDE SEQUENCE [LARGE SCALE GENOMIC DNA]</scope>
</reference>
<dbReference type="Pfam" id="PF11274">
    <property type="entry name" value="DUF3074"/>
    <property type="match status" value="1"/>
</dbReference>
<dbReference type="Gene3D" id="3.30.530.20">
    <property type="match status" value="1"/>
</dbReference>
<proteinExistence type="predicted"/>
<organism evidence="3 4">
    <name type="scientific">Microbotryum saponariae</name>
    <dbReference type="NCBI Taxonomy" id="289078"/>
    <lineage>
        <taxon>Eukaryota</taxon>
        <taxon>Fungi</taxon>
        <taxon>Dikarya</taxon>
        <taxon>Basidiomycota</taxon>
        <taxon>Pucciniomycotina</taxon>
        <taxon>Microbotryomycetes</taxon>
        <taxon>Microbotryales</taxon>
        <taxon>Microbotryaceae</taxon>
        <taxon>Microbotryum</taxon>
    </lineage>
</organism>
<keyword evidence="4" id="KW-1185">Reference proteome</keyword>
<dbReference type="PANTHER" id="PTHR40370:SF1">
    <property type="entry name" value="DUF3074 DOMAIN-CONTAINING PROTEIN"/>
    <property type="match status" value="1"/>
</dbReference>
<evidence type="ECO:0000313" key="3">
    <source>
        <dbReference type="EMBL" id="SCZ98219.1"/>
    </source>
</evidence>
<evidence type="ECO:0000313" key="4">
    <source>
        <dbReference type="Proteomes" id="UP000249723"/>
    </source>
</evidence>
<feature type="compositionally biased region" description="Polar residues" evidence="1">
    <location>
        <begin position="69"/>
        <end position="81"/>
    </location>
</feature>
<accession>A0A2X0LXL0</accession>
<feature type="domain" description="DUF3074" evidence="2">
    <location>
        <begin position="98"/>
        <end position="256"/>
    </location>
</feature>
<dbReference type="EMBL" id="FMWP01000095">
    <property type="protein sequence ID" value="SCZ98219.1"/>
    <property type="molecule type" value="Genomic_DNA"/>
</dbReference>
<sequence>MPQLLSLQPLTLEQLPTPTTAELSTPGARTALDDLIAQLTREANSLLSTLTDPSKRDSSPDPSVWKSGKTFNQSTIPTRSYSAHDPAGLVPDHEGRRWFARISNHPGADYDKWRSGLLLDHSENEVRYIESCTQAERLHSIVPNKLEVWTTQYHLAFPTSNRDFTFAILTSEQEAGVEPSAARSFTVVSVPFHAPSRSGFVRAKYVSVEHVIQTQDGVKWVMATASDAAGLVPKFISDMAMPSKIAEDVPSFQSWILKQ</sequence>
<feature type="region of interest" description="Disordered" evidence="1">
    <location>
        <begin position="47"/>
        <end position="87"/>
    </location>
</feature>
<dbReference type="PANTHER" id="PTHR40370">
    <property type="entry name" value="EXPRESSED PROTEIN"/>
    <property type="match status" value="1"/>
</dbReference>